<proteinExistence type="predicted"/>
<dbReference type="SUPFAM" id="SSF55729">
    <property type="entry name" value="Acyl-CoA N-acyltransferases (Nat)"/>
    <property type="match status" value="1"/>
</dbReference>
<dbReference type="PANTHER" id="PTHR43877">
    <property type="entry name" value="AMINOALKYLPHOSPHONATE N-ACETYLTRANSFERASE-RELATED-RELATED"/>
    <property type="match status" value="1"/>
</dbReference>
<dbReference type="Proteomes" id="UP001065682">
    <property type="component" value="Unassembled WGS sequence"/>
</dbReference>
<dbReference type="NCBIfam" id="TIGR03827">
    <property type="entry name" value="GNAT_ablB"/>
    <property type="match status" value="1"/>
</dbReference>
<protein>
    <submittedName>
        <fullName evidence="5">Beta-lysine N-acetyltransferase</fullName>
    </submittedName>
</protein>
<feature type="region of interest" description="Disordered" evidence="3">
    <location>
        <begin position="1"/>
        <end position="46"/>
    </location>
</feature>
<evidence type="ECO:0000256" key="1">
    <source>
        <dbReference type="ARBA" id="ARBA00022679"/>
    </source>
</evidence>
<reference evidence="5" key="1">
    <citation type="submission" date="2019-06" db="EMBL/GenBank/DDBJ databases">
        <title>Methanoculleus strain from Tamsui River, Taipei, Taiwan.</title>
        <authorList>
            <person name="You Y.-T."/>
            <person name="Chen S.-C."/>
            <person name="Lai S.-J."/>
            <person name="Lee Y.-C."/>
            <person name="Lai M.-C."/>
        </authorList>
    </citation>
    <scope>NUCLEOTIDE SEQUENCE</scope>
    <source>
        <strain evidence="5">Afa-1</strain>
    </source>
</reference>
<dbReference type="Pfam" id="PF00583">
    <property type="entry name" value="Acetyltransf_1"/>
    <property type="match status" value="1"/>
</dbReference>
<feature type="compositionally biased region" description="Basic and acidic residues" evidence="3">
    <location>
        <begin position="1"/>
        <end position="10"/>
    </location>
</feature>
<accession>A0A9E4ZLZ2</accession>
<keyword evidence="6" id="KW-1185">Reference proteome</keyword>
<dbReference type="InterPro" id="IPR050832">
    <property type="entry name" value="Bact_Acetyltransf"/>
</dbReference>
<dbReference type="AlphaFoldDB" id="A0A9E4ZLZ2"/>
<dbReference type="EMBL" id="VHLL01000001">
    <property type="protein sequence ID" value="MCT8336276.1"/>
    <property type="molecule type" value="Genomic_DNA"/>
</dbReference>
<dbReference type="InterPro" id="IPR016181">
    <property type="entry name" value="Acyl_CoA_acyltransferase"/>
</dbReference>
<name>A0A9E4ZLZ2_9EURY</name>
<dbReference type="InterPro" id="IPR022525">
    <property type="entry name" value="GNAT_AblB"/>
</dbReference>
<gene>
    <name evidence="5" type="primary">ablB</name>
    <name evidence="5" type="ORF">FKB36_01865</name>
</gene>
<feature type="compositionally biased region" description="Polar residues" evidence="3">
    <location>
        <begin position="37"/>
        <end position="46"/>
    </location>
</feature>
<sequence>MFDHLQDQKNQKVYRSRTGAPKTTIRHPAKNIPLERQGQTGSRSHQGTYADTTAMLGGSLVHHGPFNDRAYLFRLDSADFPGIAGRLLAFARGRGYSRVFARVPAPACGHFVSSGYLPRARIPGLYRGEVDGFYMAAYRDPLQSNWRDGIDDVLAVAEEKGRKGAESPALEPNFTCTPATPADAPALAAIYRKVFATYPVPVHDPAYLVREMHRDLHCFCIRDGEKIAAIASAAVDPEGQFAEMTGFATLPEYRGRGFSARLLRQMEAKMRSIGIKTTFAIARARSHPANIVFARAGYTHAGTVPGCVNICGSLEDMSIWYRLLDERMAATPRGKE</sequence>
<evidence type="ECO:0000259" key="4">
    <source>
        <dbReference type="PROSITE" id="PS51186"/>
    </source>
</evidence>
<dbReference type="PROSITE" id="PS51186">
    <property type="entry name" value="GNAT"/>
    <property type="match status" value="1"/>
</dbReference>
<evidence type="ECO:0000313" key="5">
    <source>
        <dbReference type="EMBL" id="MCT8336276.1"/>
    </source>
</evidence>
<keyword evidence="1" id="KW-0808">Transferase</keyword>
<evidence type="ECO:0000256" key="3">
    <source>
        <dbReference type="SAM" id="MobiDB-lite"/>
    </source>
</evidence>
<dbReference type="InterPro" id="IPR000182">
    <property type="entry name" value="GNAT_dom"/>
</dbReference>
<keyword evidence="2" id="KW-0012">Acyltransferase</keyword>
<feature type="domain" description="N-acetyltransferase" evidence="4">
    <location>
        <begin position="174"/>
        <end position="326"/>
    </location>
</feature>
<comment type="caution">
    <text evidence="5">The sequence shown here is derived from an EMBL/GenBank/DDBJ whole genome shotgun (WGS) entry which is preliminary data.</text>
</comment>
<dbReference type="CDD" id="cd04301">
    <property type="entry name" value="NAT_SF"/>
    <property type="match status" value="1"/>
</dbReference>
<dbReference type="Gene3D" id="3.40.630.30">
    <property type="match status" value="1"/>
</dbReference>
<evidence type="ECO:0000256" key="2">
    <source>
        <dbReference type="ARBA" id="ARBA00023315"/>
    </source>
</evidence>
<organism evidence="5 6">
    <name type="scientific">Methanoculleus formosensis</name>
    <dbReference type="NCBI Taxonomy" id="2590886"/>
    <lineage>
        <taxon>Archaea</taxon>
        <taxon>Methanobacteriati</taxon>
        <taxon>Methanobacteriota</taxon>
        <taxon>Stenosarchaea group</taxon>
        <taxon>Methanomicrobia</taxon>
        <taxon>Methanomicrobiales</taxon>
        <taxon>Methanomicrobiaceae</taxon>
        <taxon>Methanoculleus</taxon>
    </lineage>
</organism>
<dbReference type="GO" id="GO:0008080">
    <property type="term" value="F:N-acetyltransferase activity"/>
    <property type="evidence" value="ECO:0007669"/>
    <property type="project" value="InterPro"/>
</dbReference>
<evidence type="ECO:0000313" key="6">
    <source>
        <dbReference type="Proteomes" id="UP001065682"/>
    </source>
</evidence>